<evidence type="ECO:0000313" key="1">
    <source>
        <dbReference type="EMBL" id="PKV99912.1"/>
    </source>
</evidence>
<protein>
    <submittedName>
        <fullName evidence="1">Uncharacterized protein</fullName>
    </submittedName>
</protein>
<name>A0A2N3X1B7_9PSEU</name>
<comment type="caution">
    <text evidence="1">The sequence shown here is derived from an EMBL/GenBank/DDBJ whole genome shotgun (WGS) entry which is preliminary data.</text>
</comment>
<dbReference type="AlphaFoldDB" id="A0A2N3X1B7"/>
<evidence type="ECO:0000313" key="2">
    <source>
        <dbReference type="Proteomes" id="UP000233750"/>
    </source>
</evidence>
<sequence>MVLLNCDPVRPSTSRIIAIQSTILHLRQATEPLDPGGFRQVVFSVAMA</sequence>
<dbReference type="Proteomes" id="UP000233750">
    <property type="component" value="Unassembled WGS sequence"/>
</dbReference>
<dbReference type="EMBL" id="PJMY01000002">
    <property type="protein sequence ID" value="PKV99912.1"/>
    <property type="molecule type" value="Genomic_DNA"/>
</dbReference>
<reference evidence="1 2" key="1">
    <citation type="submission" date="2017-12" db="EMBL/GenBank/DDBJ databases">
        <title>Sequencing the genomes of 1000 Actinobacteria strains.</title>
        <authorList>
            <person name="Klenk H.-P."/>
        </authorList>
    </citation>
    <scope>NUCLEOTIDE SEQUENCE [LARGE SCALE GENOMIC DNA]</scope>
    <source>
        <strain evidence="1 2">DSM 45165</strain>
    </source>
</reference>
<gene>
    <name evidence="1" type="ORF">ATK30_0909</name>
</gene>
<keyword evidence="2" id="KW-1185">Reference proteome</keyword>
<accession>A0A2N3X1B7</accession>
<proteinExistence type="predicted"/>
<organism evidence="1 2">
    <name type="scientific">Amycolatopsis echigonensis</name>
    <dbReference type="NCBI Taxonomy" id="2576905"/>
    <lineage>
        <taxon>Bacteria</taxon>
        <taxon>Bacillati</taxon>
        <taxon>Actinomycetota</taxon>
        <taxon>Actinomycetes</taxon>
        <taxon>Pseudonocardiales</taxon>
        <taxon>Pseudonocardiaceae</taxon>
        <taxon>Amycolatopsis</taxon>
    </lineage>
</organism>